<evidence type="ECO:0000256" key="2">
    <source>
        <dbReference type="ARBA" id="ARBA00022438"/>
    </source>
</evidence>
<dbReference type="Pfam" id="PF00883">
    <property type="entry name" value="Peptidase_M17"/>
    <property type="match status" value="1"/>
</dbReference>
<reference evidence="6" key="1">
    <citation type="submission" date="2015-11" db="EMBL/GenBank/DDBJ databases">
        <title>De novo transcriptome assembly of four potential Pierce s Disease insect vectors from Arizona vineyards.</title>
        <authorList>
            <person name="Tassone E.E."/>
        </authorList>
    </citation>
    <scope>NUCLEOTIDE SEQUENCE</scope>
</reference>
<dbReference type="GO" id="GO:0006508">
    <property type="term" value="P:proteolysis"/>
    <property type="evidence" value="ECO:0007669"/>
    <property type="project" value="UniProtKB-KW"/>
</dbReference>
<evidence type="ECO:0000256" key="1">
    <source>
        <dbReference type="ARBA" id="ARBA00009528"/>
    </source>
</evidence>
<dbReference type="EMBL" id="GECU01032652">
    <property type="protein sequence ID" value="JAS75054.1"/>
    <property type="molecule type" value="Transcribed_RNA"/>
</dbReference>
<dbReference type="InterPro" id="IPR000819">
    <property type="entry name" value="Peptidase_M17_C"/>
</dbReference>
<dbReference type="InterPro" id="IPR011356">
    <property type="entry name" value="Leucine_aapep/pepB"/>
</dbReference>
<protein>
    <recommendedName>
        <fullName evidence="5">Cytosol aminopeptidase domain-containing protein</fullName>
    </recommendedName>
</protein>
<feature type="non-terminal residue" evidence="6">
    <location>
        <position position="256"/>
    </location>
</feature>
<organism evidence="6">
    <name type="scientific">Homalodisca liturata</name>
    <dbReference type="NCBI Taxonomy" id="320908"/>
    <lineage>
        <taxon>Eukaryota</taxon>
        <taxon>Metazoa</taxon>
        <taxon>Ecdysozoa</taxon>
        <taxon>Arthropoda</taxon>
        <taxon>Hexapoda</taxon>
        <taxon>Insecta</taxon>
        <taxon>Pterygota</taxon>
        <taxon>Neoptera</taxon>
        <taxon>Paraneoptera</taxon>
        <taxon>Hemiptera</taxon>
        <taxon>Auchenorrhyncha</taxon>
        <taxon>Membracoidea</taxon>
        <taxon>Cicadellidae</taxon>
        <taxon>Cicadellinae</taxon>
        <taxon>Proconiini</taxon>
        <taxon>Homalodisca</taxon>
    </lineage>
</organism>
<keyword evidence="3" id="KW-0645">Protease</keyword>
<dbReference type="AlphaFoldDB" id="A0A1B6HK42"/>
<gene>
    <name evidence="6" type="ORF">g.6379</name>
</gene>
<evidence type="ECO:0000256" key="4">
    <source>
        <dbReference type="ARBA" id="ARBA00022801"/>
    </source>
</evidence>
<keyword evidence="2" id="KW-0031">Aminopeptidase</keyword>
<evidence type="ECO:0000313" key="6">
    <source>
        <dbReference type="EMBL" id="JAS75054.1"/>
    </source>
</evidence>
<dbReference type="GO" id="GO:0030145">
    <property type="term" value="F:manganese ion binding"/>
    <property type="evidence" value="ECO:0007669"/>
    <property type="project" value="InterPro"/>
</dbReference>
<feature type="domain" description="Cytosol aminopeptidase" evidence="5">
    <location>
        <begin position="103"/>
        <end position="256"/>
    </location>
</feature>
<keyword evidence="4" id="KW-0378">Hydrolase</keyword>
<accession>A0A1B6HK42</accession>
<dbReference type="PANTHER" id="PTHR11963">
    <property type="entry name" value="LEUCINE AMINOPEPTIDASE-RELATED"/>
    <property type="match status" value="1"/>
</dbReference>
<name>A0A1B6HK42_9HEMI</name>
<evidence type="ECO:0000256" key="3">
    <source>
        <dbReference type="ARBA" id="ARBA00022670"/>
    </source>
</evidence>
<feature type="non-terminal residue" evidence="6">
    <location>
        <position position="1"/>
    </location>
</feature>
<comment type="similarity">
    <text evidence="1">Belongs to the peptidase M17 family.</text>
</comment>
<dbReference type="Gene3D" id="3.40.630.10">
    <property type="entry name" value="Zn peptidases"/>
    <property type="match status" value="1"/>
</dbReference>
<dbReference type="PRINTS" id="PR00481">
    <property type="entry name" value="LAMNOPPTDASE"/>
</dbReference>
<dbReference type="SUPFAM" id="SSF53187">
    <property type="entry name" value="Zn-dependent exopeptidases"/>
    <property type="match status" value="1"/>
</dbReference>
<dbReference type="GO" id="GO:0005737">
    <property type="term" value="C:cytoplasm"/>
    <property type="evidence" value="ECO:0007669"/>
    <property type="project" value="InterPro"/>
</dbReference>
<proteinExistence type="inferred from homology"/>
<sequence length="256" mass="28339">HARGDVGETFYNDAVLLVAVGEVLENSELLRMNIKKAAACACKRVPDESEVVFADSPYAEDAVYAFVIACYRFDFLTAKKLQKRLRLNAPKHATAVRIAEAQNFARFLGDMPANMMTPTHFTEYAKEFLRDESVEIEVFDREYMKSKEMNLVLSVAQGSAQEPKLLRLKYFGRPGRDINVALVGKGVTFDTGGICLKPSKDMFAMKYDMMGAATLLALFKLVASSKMPVNISATFPLVENTPSGTATKPGDVFFSM</sequence>
<dbReference type="PANTHER" id="PTHR11963:SF23">
    <property type="entry name" value="CYTOSOL AMINOPEPTIDASE"/>
    <property type="match status" value="1"/>
</dbReference>
<dbReference type="GO" id="GO:0070006">
    <property type="term" value="F:metalloaminopeptidase activity"/>
    <property type="evidence" value="ECO:0007669"/>
    <property type="project" value="InterPro"/>
</dbReference>
<evidence type="ECO:0000259" key="5">
    <source>
        <dbReference type="Pfam" id="PF00883"/>
    </source>
</evidence>